<dbReference type="RefSeq" id="WP_330087126.1">
    <property type="nucleotide sequence ID" value="NZ_JAUGZK010000003.1"/>
</dbReference>
<sequence length="609" mass="69518">MSKRREPYLLGLMIDFGMLGKTAAHFFVAVILMMFLQPFALAGGMMISERLQHADTIKSSDFTTFQSILRDIESESHTLSTKQQIYLNYLNGYEQGFVGNFDVSMRILQSVVHESEDMGLSLRAQSTLLNILTIQGRFTEAFILADDIAQHALTAIDPTARLHALRVVSLLYNQSGLYEESLYYSTLALQKSDQARDACAAQQLIMESYYRLQQAEYIELLYPEAVASCQQAGDLVFESLVHYFYIRYLIEFNDLELAEELLIAHSKKLEKVSYEALFAYYHALKAQLSFLLNDFYAAEASALQVTTRTEASKYYESHVIANKVLFQLHERQENFESALYHHKKLLLTLSQYRDTQSERTRSFHETRAVMQAKNQQIELLSKDNELLYLEQQVLNKEAQNARLLLGFFLLLLFVLGIFAYRGLVGRHRFKFMAENDELTGISNRYHFNKLAERALQHCKKRDMTVGVILFDLDHFKQINDKFGHATGDWVLQQVVRTCRNFMRLDDVFGRLGGEEFAILLPGCHADKALMLAEICRDAIEEINTKPSSYEFRLTASFGVTSSDNSGFELKQLLADADKAMYKAKQSGRNQVHFFSGPSEPSSVAGTSSS</sequence>
<dbReference type="SMART" id="SM00267">
    <property type="entry name" value="GGDEF"/>
    <property type="match status" value="1"/>
</dbReference>
<dbReference type="PANTHER" id="PTHR45138">
    <property type="entry name" value="REGULATORY COMPONENTS OF SENSORY TRANSDUCTION SYSTEM"/>
    <property type="match status" value="1"/>
</dbReference>
<protein>
    <recommendedName>
        <fullName evidence="1">diguanylate cyclase</fullName>
        <ecNumber evidence="1">2.7.7.65</ecNumber>
    </recommendedName>
</protein>
<keyword evidence="5" id="KW-0548">Nucleotidyltransferase</keyword>
<dbReference type="PANTHER" id="PTHR45138:SF9">
    <property type="entry name" value="DIGUANYLATE CYCLASE DGCM-RELATED"/>
    <property type="match status" value="1"/>
</dbReference>
<proteinExistence type="predicted"/>
<dbReference type="NCBIfam" id="TIGR00254">
    <property type="entry name" value="GGDEF"/>
    <property type="match status" value="1"/>
</dbReference>
<comment type="caution">
    <text evidence="5">The sequence shown here is derived from an EMBL/GenBank/DDBJ whole genome shotgun (WGS) entry which is preliminary data.</text>
</comment>
<evidence type="ECO:0000256" key="2">
    <source>
        <dbReference type="ARBA" id="ARBA00034247"/>
    </source>
</evidence>
<keyword evidence="5" id="KW-0808">Transferase</keyword>
<feature type="transmembrane region" description="Helical" evidence="3">
    <location>
        <begin position="403"/>
        <end position="423"/>
    </location>
</feature>
<feature type="domain" description="GGDEF" evidence="4">
    <location>
        <begin position="463"/>
        <end position="596"/>
    </location>
</feature>
<reference evidence="5 6" key="1">
    <citation type="submission" date="2023-06" db="EMBL/GenBank/DDBJ databases">
        <title>Alkalimonas sp., MEB004 an alkaliphilic bacterium isolated from Lonar Lake, India.</title>
        <authorList>
            <person name="Joshi A."/>
            <person name="Thite S."/>
        </authorList>
    </citation>
    <scope>NUCLEOTIDE SEQUENCE [LARGE SCALE GENOMIC DNA]</scope>
    <source>
        <strain evidence="5 6">MEB004</strain>
    </source>
</reference>
<dbReference type="SUPFAM" id="SSF55073">
    <property type="entry name" value="Nucleotide cyclase"/>
    <property type="match status" value="1"/>
</dbReference>
<dbReference type="EMBL" id="JAUGZK010000003">
    <property type="protein sequence ID" value="MEE2023776.1"/>
    <property type="molecule type" value="Genomic_DNA"/>
</dbReference>
<dbReference type="Gene3D" id="3.30.70.270">
    <property type="match status" value="1"/>
</dbReference>
<dbReference type="EC" id="2.7.7.65" evidence="1"/>
<accession>A0ABU7JDJ9</accession>
<keyword evidence="3" id="KW-0812">Transmembrane</keyword>
<organism evidence="5 6">
    <name type="scientific">Alkalimonas mucilaginosa</name>
    <dbReference type="NCBI Taxonomy" id="3057676"/>
    <lineage>
        <taxon>Bacteria</taxon>
        <taxon>Pseudomonadati</taxon>
        <taxon>Pseudomonadota</taxon>
        <taxon>Gammaproteobacteria</taxon>
        <taxon>Alkalimonas</taxon>
    </lineage>
</organism>
<dbReference type="Proteomes" id="UP001339167">
    <property type="component" value="Unassembled WGS sequence"/>
</dbReference>
<keyword evidence="3" id="KW-0472">Membrane</keyword>
<dbReference type="InterPro" id="IPR029787">
    <property type="entry name" value="Nucleotide_cyclase"/>
</dbReference>
<dbReference type="PROSITE" id="PS50887">
    <property type="entry name" value="GGDEF"/>
    <property type="match status" value="1"/>
</dbReference>
<keyword evidence="3" id="KW-1133">Transmembrane helix</keyword>
<gene>
    <name evidence="5" type="ORF">QWF21_05915</name>
</gene>
<evidence type="ECO:0000313" key="6">
    <source>
        <dbReference type="Proteomes" id="UP001339167"/>
    </source>
</evidence>
<comment type="catalytic activity">
    <reaction evidence="2">
        <text>2 GTP = 3',3'-c-di-GMP + 2 diphosphate</text>
        <dbReference type="Rhea" id="RHEA:24898"/>
        <dbReference type="ChEBI" id="CHEBI:33019"/>
        <dbReference type="ChEBI" id="CHEBI:37565"/>
        <dbReference type="ChEBI" id="CHEBI:58805"/>
        <dbReference type="EC" id="2.7.7.65"/>
    </reaction>
</comment>
<keyword evidence="6" id="KW-1185">Reference proteome</keyword>
<evidence type="ECO:0000256" key="1">
    <source>
        <dbReference type="ARBA" id="ARBA00012528"/>
    </source>
</evidence>
<dbReference type="InterPro" id="IPR043128">
    <property type="entry name" value="Rev_trsase/Diguanyl_cyclase"/>
</dbReference>
<name>A0ABU7JDJ9_9GAMM</name>
<dbReference type="InterPro" id="IPR000160">
    <property type="entry name" value="GGDEF_dom"/>
</dbReference>
<evidence type="ECO:0000259" key="4">
    <source>
        <dbReference type="PROSITE" id="PS50887"/>
    </source>
</evidence>
<dbReference type="Pfam" id="PF00990">
    <property type="entry name" value="GGDEF"/>
    <property type="match status" value="1"/>
</dbReference>
<evidence type="ECO:0000256" key="3">
    <source>
        <dbReference type="SAM" id="Phobius"/>
    </source>
</evidence>
<dbReference type="GO" id="GO:0052621">
    <property type="term" value="F:diguanylate cyclase activity"/>
    <property type="evidence" value="ECO:0007669"/>
    <property type="project" value="UniProtKB-EC"/>
</dbReference>
<dbReference type="InterPro" id="IPR050469">
    <property type="entry name" value="Diguanylate_Cyclase"/>
</dbReference>
<dbReference type="CDD" id="cd01949">
    <property type="entry name" value="GGDEF"/>
    <property type="match status" value="1"/>
</dbReference>
<evidence type="ECO:0000313" key="5">
    <source>
        <dbReference type="EMBL" id="MEE2023776.1"/>
    </source>
</evidence>
<feature type="transmembrane region" description="Helical" evidence="3">
    <location>
        <begin position="12"/>
        <end position="36"/>
    </location>
</feature>